<protein>
    <submittedName>
        <fullName evidence="5">RNA-directed DNA polymerase, eukaryota, Reverse transcriptase zinc-binding domain protein</fullName>
    </submittedName>
</protein>
<dbReference type="InterPro" id="IPR036691">
    <property type="entry name" value="Endo/exonu/phosph_ase_sf"/>
</dbReference>
<comment type="cofactor">
    <cofactor evidence="1">
        <name>Mg(2+)</name>
        <dbReference type="ChEBI" id="CHEBI:18420"/>
    </cofactor>
</comment>
<dbReference type="Gene3D" id="3.60.10.10">
    <property type="entry name" value="Endonuclease/exonuclease/phosphatase"/>
    <property type="match status" value="1"/>
</dbReference>
<evidence type="ECO:0000313" key="5">
    <source>
        <dbReference type="EMBL" id="PWA79613.1"/>
    </source>
</evidence>
<dbReference type="GO" id="GO:0006284">
    <property type="term" value="P:base-excision repair"/>
    <property type="evidence" value="ECO:0007669"/>
    <property type="project" value="TreeGrafter"/>
</dbReference>
<gene>
    <name evidence="5" type="ORF">CTI12_AA203990</name>
</gene>
<dbReference type="OrthoDB" id="1930966at2759"/>
<keyword evidence="5" id="KW-0548">Nucleotidyltransferase</keyword>
<proteinExistence type="predicted"/>
<evidence type="ECO:0000256" key="1">
    <source>
        <dbReference type="ARBA" id="ARBA00001946"/>
    </source>
</evidence>
<dbReference type="AlphaFoldDB" id="A0A2U1P1G7"/>
<keyword evidence="4" id="KW-0460">Magnesium</keyword>
<accession>A0A2U1P1G7</accession>
<keyword evidence="5" id="KW-0695">RNA-directed DNA polymerase</keyword>
<dbReference type="GO" id="GO:0008311">
    <property type="term" value="F:double-stranded DNA 3'-5' DNA exonuclease activity"/>
    <property type="evidence" value="ECO:0007669"/>
    <property type="project" value="TreeGrafter"/>
</dbReference>
<sequence>MEFKVASWNIRGLGKLTKQNEIKNLIRNEKLSICAILETHMKKDKTNKICDKIFGNWVWQHNLNVSVKGCRIILGWNSDVTNCTLIHSTRQAMMYLIEVLSSNKKFFCTFIYAADSGRDRRDLWKDLVLFKQIINDEAWVLMGDGNVSLNLEDHSEVYDQCKLYEAINNNEWKCSNEWANRFVCLQNLNVPTLNDLTYKAMWITNDGGGGCEMDDDGGLVVTSVVDSTEGDNMMTDLWFVKVVDLIKS</sequence>
<dbReference type="PANTHER" id="PTHR22748:SF19">
    <property type="entry name" value="ENDONUCLEASE_EXONUCLEASE_PHOSPHATASE DOMAIN-CONTAINING PROTEIN"/>
    <property type="match status" value="1"/>
</dbReference>
<dbReference type="GO" id="GO:0008081">
    <property type="term" value="F:phosphoric diester hydrolase activity"/>
    <property type="evidence" value="ECO:0007669"/>
    <property type="project" value="TreeGrafter"/>
</dbReference>
<dbReference type="Proteomes" id="UP000245207">
    <property type="component" value="Unassembled WGS sequence"/>
</dbReference>
<dbReference type="InterPro" id="IPR004808">
    <property type="entry name" value="AP_endonuc_1"/>
</dbReference>
<dbReference type="GO" id="GO:0005634">
    <property type="term" value="C:nucleus"/>
    <property type="evidence" value="ECO:0007669"/>
    <property type="project" value="TreeGrafter"/>
</dbReference>
<dbReference type="GO" id="GO:0003906">
    <property type="term" value="F:DNA-(apurinic or apyrimidinic site) endonuclease activity"/>
    <property type="evidence" value="ECO:0007669"/>
    <property type="project" value="TreeGrafter"/>
</dbReference>
<dbReference type="PANTHER" id="PTHR22748">
    <property type="entry name" value="AP ENDONUCLEASE"/>
    <property type="match status" value="1"/>
</dbReference>
<name>A0A2U1P1G7_ARTAN</name>
<reference evidence="5 6" key="1">
    <citation type="journal article" date="2018" name="Mol. Plant">
        <title>The genome of Artemisia annua provides insight into the evolution of Asteraceae family and artemisinin biosynthesis.</title>
        <authorList>
            <person name="Shen Q."/>
            <person name="Zhang L."/>
            <person name="Liao Z."/>
            <person name="Wang S."/>
            <person name="Yan T."/>
            <person name="Shi P."/>
            <person name="Liu M."/>
            <person name="Fu X."/>
            <person name="Pan Q."/>
            <person name="Wang Y."/>
            <person name="Lv Z."/>
            <person name="Lu X."/>
            <person name="Zhang F."/>
            <person name="Jiang W."/>
            <person name="Ma Y."/>
            <person name="Chen M."/>
            <person name="Hao X."/>
            <person name="Li L."/>
            <person name="Tang Y."/>
            <person name="Lv G."/>
            <person name="Zhou Y."/>
            <person name="Sun X."/>
            <person name="Brodelius P.E."/>
            <person name="Rose J.K.C."/>
            <person name="Tang K."/>
        </authorList>
    </citation>
    <scope>NUCLEOTIDE SEQUENCE [LARGE SCALE GENOMIC DNA]</scope>
    <source>
        <strain evidence="6">cv. Huhao1</strain>
        <tissue evidence="5">Leaf</tissue>
    </source>
</reference>
<keyword evidence="2" id="KW-0479">Metal-binding</keyword>
<evidence type="ECO:0000256" key="2">
    <source>
        <dbReference type="ARBA" id="ARBA00022723"/>
    </source>
</evidence>
<keyword evidence="3" id="KW-0378">Hydrolase</keyword>
<comment type="caution">
    <text evidence="5">The sequence shown here is derived from an EMBL/GenBank/DDBJ whole genome shotgun (WGS) entry which is preliminary data.</text>
</comment>
<evidence type="ECO:0000256" key="4">
    <source>
        <dbReference type="ARBA" id="ARBA00022842"/>
    </source>
</evidence>
<dbReference type="SUPFAM" id="SSF56219">
    <property type="entry name" value="DNase I-like"/>
    <property type="match status" value="1"/>
</dbReference>
<keyword evidence="6" id="KW-1185">Reference proteome</keyword>
<keyword evidence="5" id="KW-0808">Transferase</keyword>
<dbReference type="GO" id="GO:0003964">
    <property type="term" value="F:RNA-directed DNA polymerase activity"/>
    <property type="evidence" value="ECO:0007669"/>
    <property type="project" value="UniProtKB-KW"/>
</dbReference>
<dbReference type="EMBL" id="PKPP01001832">
    <property type="protein sequence ID" value="PWA79613.1"/>
    <property type="molecule type" value="Genomic_DNA"/>
</dbReference>
<evidence type="ECO:0000256" key="3">
    <source>
        <dbReference type="ARBA" id="ARBA00022801"/>
    </source>
</evidence>
<organism evidence="5 6">
    <name type="scientific">Artemisia annua</name>
    <name type="common">Sweet wormwood</name>
    <dbReference type="NCBI Taxonomy" id="35608"/>
    <lineage>
        <taxon>Eukaryota</taxon>
        <taxon>Viridiplantae</taxon>
        <taxon>Streptophyta</taxon>
        <taxon>Embryophyta</taxon>
        <taxon>Tracheophyta</taxon>
        <taxon>Spermatophyta</taxon>
        <taxon>Magnoliopsida</taxon>
        <taxon>eudicotyledons</taxon>
        <taxon>Gunneridae</taxon>
        <taxon>Pentapetalae</taxon>
        <taxon>asterids</taxon>
        <taxon>campanulids</taxon>
        <taxon>Asterales</taxon>
        <taxon>Asteraceae</taxon>
        <taxon>Asteroideae</taxon>
        <taxon>Anthemideae</taxon>
        <taxon>Artemisiinae</taxon>
        <taxon>Artemisia</taxon>
    </lineage>
</organism>
<dbReference type="GO" id="GO:0046872">
    <property type="term" value="F:metal ion binding"/>
    <property type="evidence" value="ECO:0007669"/>
    <property type="project" value="UniProtKB-KW"/>
</dbReference>
<evidence type="ECO:0000313" key="6">
    <source>
        <dbReference type="Proteomes" id="UP000245207"/>
    </source>
</evidence>